<sequence>MNIWRFELSDSQVLVLHLKPLRLRMQASEVDRKKRPATALAEATKRVKTESNTLLSRTDTLSTEKNAALRHSETSAPDDVSLAKLGAQQRNKVSRKNVTNTQEEEKHPLAKHEDVTFQLSTKRRVTVRKWKSKTFVDLREFYDDHGVPKPGKKGISLSLDQWEKLCSVSDAITEAMKLVEEDCVAMDSLPGVSERIIKPDGDERAIALPLSSKRRVTIRSVRNGVLVDLREFYEQDGESKPGKKGISLSKDQWRTLRELATEITEAAQRL</sequence>
<evidence type="ECO:0000313" key="2">
    <source>
        <dbReference type="Proteomes" id="UP001163321"/>
    </source>
</evidence>
<reference evidence="1 2" key="1">
    <citation type="journal article" date="2022" name="bioRxiv">
        <title>The genome of the oomycete Peronosclerospora sorghi, a cosmopolitan pathogen of maize and sorghum, is inflated with dispersed pseudogenes.</title>
        <authorList>
            <person name="Fletcher K."/>
            <person name="Martin F."/>
            <person name="Isakeit T."/>
            <person name="Cavanaugh K."/>
            <person name="Magill C."/>
            <person name="Michelmore R."/>
        </authorList>
    </citation>
    <scope>NUCLEOTIDE SEQUENCE [LARGE SCALE GENOMIC DNA]</scope>
    <source>
        <strain evidence="1">P6</strain>
    </source>
</reference>
<name>A0ACC0WTL1_9STRA</name>
<keyword evidence="2" id="KW-1185">Reference proteome</keyword>
<proteinExistence type="predicted"/>
<protein>
    <submittedName>
        <fullName evidence="1">Uncharacterized protein</fullName>
    </submittedName>
</protein>
<dbReference type="EMBL" id="CM047580">
    <property type="protein sequence ID" value="KAI9922102.1"/>
    <property type="molecule type" value="Genomic_DNA"/>
</dbReference>
<dbReference type="Proteomes" id="UP001163321">
    <property type="component" value="Chromosome 1"/>
</dbReference>
<comment type="caution">
    <text evidence="1">The sequence shown here is derived from an EMBL/GenBank/DDBJ whole genome shotgun (WGS) entry which is preliminary data.</text>
</comment>
<accession>A0ACC0WTL1</accession>
<gene>
    <name evidence="1" type="ORF">PsorP6_000521</name>
</gene>
<organism evidence="1 2">
    <name type="scientific">Peronosclerospora sorghi</name>
    <dbReference type="NCBI Taxonomy" id="230839"/>
    <lineage>
        <taxon>Eukaryota</taxon>
        <taxon>Sar</taxon>
        <taxon>Stramenopiles</taxon>
        <taxon>Oomycota</taxon>
        <taxon>Peronosporomycetes</taxon>
        <taxon>Peronosporales</taxon>
        <taxon>Peronosporaceae</taxon>
        <taxon>Peronosclerospora</taxon>
    </lineage>
</organism>
<evidence type="ECO:0000313" key="1">
    <source>
        <dbReference type="EMBL" id="KAI9922102.1"/>
    </source>
</evidence>